<evidence type="ECO:0000256" key="1">
    <source>
        <dbReference type="SAM" id="MobiDB-lite"/>
    </source>
</evidence>
<feature type="compositionally biased region" description="Basic and acidic residues" evidence="1">
    <location>
        <begin position="735"/>
        <end position="753"/>
    </location>
</feature>
<dbReference type="EMBL" id="JAMSHJ010000005">
    <property type="protein sequence ID" value="KAI5408327.1"/>
    <property type="molecule type" value="Genomic_DNA"/>
</dbReference>
<comment type="caution">
    <text evidence="2">The sequence shown here is derived from an EMBL/GenBank/DDBJ whole genome shotgun (WGS) entry which is preliminary data.</text>
</comment>
<evidence type="ECO:0000313" key="2">
    <source>
        <dbReference type="EMBL" id="KAI5408327.1"/>
    </source>
</evidence>
<feature type="region of interest" description="Disordered" evidence="1">
    <location>
        <begin position="630"/>
        <end position="661"/>
    </location>
</feature>
<evidence type="ECO:0000313" key="3">
    <source>
        <dbReference type="Proteomes" id="UP001058974"/>
    </source>
</evidence>
<gene>
    <name evidence="2" type="ORF">KIW84_054234</name>
</gene>
<keyword evidence="3" id="KW-1185">Reference proteome</keyword>
<protein>
    <submittedName>
        <fullName evidence="2">Uncharacterized protein</fullName>
    </submittedName>
</protein>
<sequence>MSTRQKQYFEQRRRQQQNVQMKGFDTNAEGSDMQIHKEHQSLDILNLLNLSKNAQECSYVGHKGKCLIFFLHSRVTYIDQLSIPNPNTVLFGLYMKHGLALASGGLFAVKGRDDGDVFSAMPGRVSRNQPRISTKEETTANACGFEEEKAGAPLCGQIKTSPKKVLTSAPDHQSTSFDGPPTHWNTATDPYPELSVIDLLCDDELNPTVEKSPTCEDHVSFSLQGLGKVGTETPVHSPKQTARIPYRNSPFLKDGRKKKLKNLSHVLDDIELEVDAMMQDIEVPPISSSFPSKKLNQGSKVIEDDMHFYDHIDKNRPSISKEFFHRTENNENNEHTWNACSIFLDEKFDEAIGYDASYENTIQMDRKSPEPLKRVAFKRECYGFEDLLPEKWPSATARNDFNMGEPLASISTDQLDDDFNFCGASRTRSYGNFNVQNLFPEDVRDSSSLLSGESSSATAVRGEYAVHSPSRLVTGENKRKHRKVFASPSHKCSTHEEKNRSLPNPSKRKPSYHSNFILQEKIGAQNSWQERYASVDRSSVTTSFNQDLEENFSVFGWNTRAEDPFTVFTTPEYRTSPSFGGFKNAASMADSPPCSFTLEKFAFDSPTPFPSFHSWSTGPSLSSDFQFKERPQDNGGFHCETSSTDMSGQGSATKGERQMKLKKDRHNFFEQEDIFMGENEISCEKKLEEDAPTSDDHAQESEGTDKTNPKTTECHETADSPVHVEEMSSSLKIPNKHESQEDNKKSSCDAETETPLKCKITNEEKKVSPSEGRNRANGNHFNDQICLSSGQVMFESYVFHLRVQKILSGASTTSRRNNTFLGPGRNIISHQI</sequence>
<accession>A0A9D4WUV8</accession>
<dbReference type="Gramene" id="Psat05G0423400-T1">
    <property type="protein sequence ID" value="KAI5408327.1"/>
    <property type="gene ID" value="KIW84_054234"/>
</dbReference>
<organism evidence="2 3">
    <name type="scientific">Pisum sativum</name>
    <name type="common">Garden pea</name>
    <name type="synonym">Lathyrus oleraceus</name>
    <dbReference type="NCBI Taxonomy" id="3888"/>
    <lineage>
        <taxon>Eukaryota</taxon>
        <taxon>Viridiplantae</taxon>
        <taxon>Streptophyta</taxon>
        <taxon>Embryophyta</taxon>
        <taxon>Tracheophyta</taxon>
        <taxon>Spermatophyta</taxon>
        <taxon>Magnoliopsida</taxon>
        <taxon>eudicotyledons</taxon>
        <taxon>Gunneridae</taxon>
        <taxon>Pentapetalae</taxon>
        <taxon>rosids</taxon>
        <taxon>fabids</taxon>
        <taxon>Fabales</taxon>
        <taxon>Fabaceae</taxon>
        <taxon>Papilionoideae</taxon>
        <taxon>50 kb inversion clade</taxon>
        <taxon>NPAAA clade</taxon>
        <taxon>Hologalegina</taxon>
        <taxon>IRL clade</taxon>
        <taxon>Fabeae</taxon>
        <taxon>Lathyrus</taxon>
    </lineage>
</organism>
<name>A0A9D4WUV8_PEA</name>
<proteinExistence type="predicted"/>
<dbReference type="AlphaFoldDB" id="A0A9D4WUV8"/>
<feature type="compositionally biased region" description="Basic and acidic residues" evidence="1">
    <location>
        <begin position="688"/>
        <end position="726"/>
    </location>
</feature>
<reference evidence="2 3" key="1">
    <citation type="journal article" date="2022" name="Nat. Genet.">
        <title>Improved pea reference genome and pan-genome highlight genomic features and evolutionary characteristics.</title>
        <authorList>
            <person name="Yang T."/>
            <person name="Liu R."/>
            <person name="Luo Y."/>
            <person name="Hu S."/>
            <person name="Wang D."/>
            <person name="Wang C."/>
            <person name="Pandey M.K."/>
            <person name="Ge S."/>
            <person name="Xu Q."/>
            <person name="Li N."/>
            <person name="Li G."/>
            <person name="Huang Y."/>
            <person name="Saxena R.K."/>
            <person name="Ji Y."/>
            <person name="Li M."/>
            <person name="Yan X."/>
            <person name="He Y."/>
            <person name="Liu Y."/>
            <person name="Wang X."/>
            <person name="Xiang C."/>
            <person name="Varshney R.K."/>
            <person name="Ding H."/>
            <person name="Gao S."/>
            <person name="Zong X."/>
        </authorList>
    </citation>
    <scope>NUCLEOTIDE SEQUENCE [LARGE SCALE GENOMIC DNA]</scope>
    <source>
        <strain evidence="2 3">cv. Zhongwan 6</strain>
    </source>
</reference>
<feature type="compositionally biased region" description="Polar residues" evidence="1">
    <location>
        <begin position="640"/>
        <end position="652"/>
    </location>
</feature>
<dbReference type="PANTHER" id="PTHR37722:SF2">
    <property type="entry name" value="OS01G0167700 PROTEIN"/>
    <property type="match status" value="1"/>
</dbReference>
<feature type="region of interest" description="Disordered" evidence="1">
    <location>
        <begin position="688"/>
        <end position="753"/>
    </location>
</feature>
<dbReference type="Proteomes" id="UP001058974">
    <property type="component" value="Chromosome 5"/>
</dbReference>
<feature type="region of interest" description="Disordered" evidence="1">
    <location>
        <begin position="476"/>
        <end position="511"/>
    </location>
</feature>
<dbReference type="PANTHER" id="PTHR37722">
    <property type="entry name" value="OS01G0167700 PROTEIN"/>
    <property type="match status" value="1"/>
</dbReference>